<dbReference type="GO" id="GO:0004347">
    <property type="term" value="F:glucose-6-phosphate isomerase activity"/>
    <property type="evidence" value="ECO:0007669"/>
    <property type="project" value="InterPro"/>
</dbReference>
<dbReference type="GO" id="GO:0005975">
    <property type="term" value="P:carbohydrate metabolic process"/>
    <property type="evidence" value="ECO:0007669"/>
    <property type="project" value="InterPro"/>
</dbReference>
<reference evidence="4" key="1">
    <citation type="submission" date="2019-08" db="EMBL/GenBank/DDBJ databases">
        <authorList>
            <person name="Kucharzyk K."/>
            <person name="Murdoch R.W."/>
            <person name="Higgins S."/>
            <person name="Loffler F."/>
        </authorList>
    </citation>
    <scope>NUCLEOTIDE SEQUENCE</scope>
</reference>
<comment type="similarity">
    <text evidence="1">Belongs to the PGI/PMI family.</text>
</comment>
<dbReference type="AlphaFoldDB" id="A0A645CFQ0"/>
<dbReference type="InterPro" id="IPR019490">
    <property type="entry name" value="Glu6P/Mann6P_isomerase_C"/>
</dbReference>
<dbReference type="Pfam" id="PF10432">
    <property type="entry name" value="bact-PGI_C"/>
    <property type="match status" value="1"/>
</dbReference>
<keyword evidence="2" id="KW-0413">Isomerase</keyword>
<dbReference type="EMBL" id="VSSQ01026817">
    <property type="protein sequence ID" value="MPM75723.1"/>
    <property type="molecule type" value="Genomic_DNA"/>
</dbReference>
<dbReference type="GO" id="GO:0097367">
    <property type="term" value="F:carbohydrate derivative binding"/>
    <property type="evidence" value="ECO:0007669"/>
    <property type="project" value="InterPro"/>
</dbReference>
<name>A0A645CFQ0_9ZZZZ</name>
<proteinExistence type="inferred from homology"/>
<evidence type="ECO:0000256" key="1">
    <source>
        <dbReference type="ARBA" id="ARBA00010523"/>
    </source>
</evidence>
<organism evidence="4">
    <name type="scientific">bioreactor metagenome</name>
    <dbReference type="NCBI Taxonomy" id="1076179"/>
    <lineage>
        <taxon>unclassified sequences</taxon>
        <taxon>metagenomes</taxon>
        <taxon>ecological metagenomes</taxon>
    </lineage>
</organism>
<protein>
    <recommendedName>
        <fullName evidence="3">Bifunctional glucose-6-phosphate/mannose-6-phosphate isomerase C-terminal domain-containing protein</fullName>
    </recommendedName>
</protein>
<evidence type="ECO:0000259" key="3">
    <source>
        <dbReference type="Pfam" id="PF10432"/>
    </source>
</evidence>
<accession>A0A645CFQ0</accession>
<evidence type="ECO:0000313" key="4">
    <source>
        <dbReference type="EMBL" id="MPM75723.1"/>
    </source>
</evidence>
<dbReference type="GO" id="GO:1901135">
    <property type="term" value="P:carbohydrate derivative metabolic process"/>
    <property type="evidence" value="ECO:0007669"/>
    <property type="project" value="InterPro"/>
</dbReference>
<evidence type="ECO:0000256" key="2">
    <source>
        <dbReference type="ARBA" id="ARBA00023235"/>
    </source>
</evidence>
<gene>
    <name evidence="4" type="ORF">SDC9_122717</name>
</gene>
<comment type="caution">
    <text evidence="4">The sequence shown here is derived from an EMBL/GenBank/DDBJ whole genome shotgun (WGS) entry which is preliminary data.</text>
</comment>
<feature type="domain" description="Bifunctional glucose-6-phosphate/mannose-6-phosphate isomerase C-terminal" evidence="3">
    <location>
        <begin position="194"/>
        <end position="333"/>
    </location>
</feature>
<dbReference type="SUPFAM" id="SSF53697">
    <property type="entry name" value="SIS domain"/>
    <property type="match status" value="1"/>
</dbReference>
<dbReference type="InterPro" id="IPR046348">
    <property type="entry name" value="SIS_dom_sf"/>
</dbReference>
<dbReference type="Gene3D" id="3.40.50.10490">
    <property type="entry name" value="Glucose-6-phosphate isomerase like protein, domain 1"/>
    <property type="match status" value="1"/>
</dbReference>
<sequence>MFSEFDEARLDDPAVLADYDDQLRRLATAGARIRSEALDARIPADLTMTPRGVIVAGAEARLIRAVLEPVCPVPLIAWPLPGLPGWVGALDLVVVLASEAEGYQSPALMATVAEATRRGAQVMLAAPEDSPIAQMISSQAIQVFTRSDDPTAAAVAVLAQLHNAGLGPIVNTENAAEAADMVAEESTPHRDLSSNPAKDLACALADADPLLWGGSVLAARASRRLAEAIRAASGRHALAADADEILEVLRHVKPHDPFADPFTDEQQRRTVLVILDDEHSGEAEQQSGRSLRETAQRSGVRICEIGAGQGSEVDRYITLLMQGLYGATYLAIGLDGQEGRLGADG</sequence>
<dbReference type="GO" id="GO:0004476">
    <property type="term" value="F:mannose-6-phosphate isomerase activity"/>
    <property type="evidence" value="ECO:0007669"/>
    <property type="project" value="InterPro"/>
</dbReference>